<keyword evidence="9 11" id="KW-0460">Magnesium</keyword>
<comment type="function">
    <text evidence="11">Catalyzes the phosphorylation of the hydroxyl group of 4-methyl-5-beta-hydroxyethylthiazole (THZ).</text>
</comment>
<protein>
    <recommendedName>
        <fullName evidence="11">Hydroxyethylthiazole kinase</fullName>
        <ecNumber evidence="11">2.7.1.50</ecNumber>
    </recommendedName>
    <alternativeName>
        <fullName evidence="11">4-methyl-5-beta-hydroxyethylthiazole kinase</fullName>
        <shortName evidence="11">TH kinase</shortName>
        <shortName evidence="11">Thz kinase</shortName>
    </alternativeName>
</protein>
<dbReference type="InterPro" id="IPR000417">
    <property type="entry name" value="Hyethyz_kinase"/>
</dbReference>
<evidence type="ECO:0000256" key="1">
    <source>
        <dbReference type="ARBA" id="ARBA00001771"/>
    </source>
</evidence>
<feature type="binding site" evidence="11">
    <location>
        <position position="117"/>
    </location>
    <ligand>
        <name>ATP</name>
        <dbReference type="ChEBI" id="CHEBI:30616"/>
    </ligand>
</feature>
<evidence type="ECO:0000256" key="4">
    <source>
        <dbReference type="ARBA" id="ARBA00022679"/>
    </source>
</evidence>
<reference evidence="12 13" key="1">
    <citation type="journal article" date="2015" name="Genome Announc.">
        <title>Expanding the biotechnology potential of lactobacilli through comparative genomics of 213 strains and associated genera.</title>
        <authorList>
            <person name="Sun Z."/>
            <person name="Harris H.M."/>
            <person name="McCann A."/>
            <person name="Guo C."/>
            <person name="Argimon S."/>
            <person name="Zhang W."/>
            <person name="Yang X."/>
            <person name="Jeffery I.B."/>
            <person name="Cooney J.C."/>
            <person name="Kagawa T.F."/>
            <person name="Liu W."/>
            <person name="Song Y."/>
            <person name="Salvetti E."/>
            <person name="Wrobel A."/>
            <person name="Rasinkangas P."/>
            <person name="Parkhill J."/>
            <person name="Rea M.C."/>
            <person name="O'Sullivan O."/>
            <person name="Ritari J."/>
            <person name="Douillard F.P."/>
            <person name="Paul Ross R."/>
            <person name="Yang R."/>
            <person name="Briner A.E."/>
            <person name="Felis G.E."/>
            <person name="de Vos W.M."/>
            <person name="Barrangou R."/>
            <person name="Klaenhammer T.R."/>
            <person name="Caufield P.W."/>
            <person name="Cui Y."/>
            <person name="Zhang H."/>
            <person name="O'Toole P.W."/>
        </authorList>
    </citation>
    <scope>NUCLEOTIDE SEQUENCE [LARGE SCALE GENOMIC DNA]</scope>
    <source>
        <strain evidence="12 13">DSM 14340</strain>
    </source>
</reference>
<dbReference type="PIRSF" id="PIRSF000513">
    <property type="entry name" value="Thz_kinase"/>
    <property type="match status" value="1"/>
</dbReference>
<comment type="pathway">
    <text evidence="3 11">Cofactor biosynthesis; thiamine diphosphate biosynthesis; 4-methyl-5-(2-phosphoethyl)-thiazole from 5-(2-hydroxyethyl)-4-methylthiazole: step 1/1.</text>
</comment>
<dbReference type="GO" id="GO:0009228">
    <property type="term" value="P:thiamine biosynthetic process"/>
    <property type="evidence" value="ECO:0007669"/>
    <property type="project" value="UniProtKB-KW"/>
</dbReference>
<dbReference type="PATRIC" id="fig|1423747.3.peg.182"/>
<dbReference type="RefSeq" id="WP_056950072.1">
    <property type="nucleotide sequence ID" value="NZ_AZEX01000009.1"/>
</dbReference>
<proteinExistence type="inferred from homology"/>
<keyword evidence="8 11" id="KW-0067">ATP-binding</keyword>
<dbReference type="GO" id="GO:0000287">
    <property type="term" value="F:magnesium ion binding"/>
    <property type="evidence" value="ECO:0007669"/>
    <property type="project" value="UniProtKB-UniRule"/>
</dbReference>
<dbReference type="CDD" id="cd01170">
    <property type="entry name" value="THZ_kinase"/>
    <property type="match status" value="1"/>
</dbReference>
<feature type="binding site" evidence="11">
    <location>
        <position position="163"/>
    </location>
    <ligand>
        <name>ATP</name>
        <dbReference type="ChEBI" id="CHEBI:30616"/>
    </ligand>
</feature>
<evidence type="ECO:0000256" key="7">
    <source>
        <dbReference type="ARBA" id="ARBA00022777"/>
    </source>
</evidence>
<comment type="catalytic activity">
    <reaction evidence="1 11">
        <text>5-(2-hydroxyethyl)-4-methylthiazole + ATP = 4-methyl-5-(2-phosphooxyethyl)-thiazole + ADP + H(+)</text>
        <dbReference type="Rhea" id="RHEA:24212"/>
        <dbReference type="ChEBI" id="CHEBI:15378"/>
        <dbReference type="ChEBI" id="CHEBI:17957"/>
        <dbReference type="ChEBI" id="CHEBI:30616"/>
        <dbReference type="ChEBI" id="CHEBI:58296"/>
        <dbReference type="ChEBI" id="CHEBI:456216"/>
        <dbReference type="EC" id="2.7.1.50"/>
    </reaction>
</comment>
<dbReference type="UniPathway" id="UPA00060">
    <property type="reaction ID" value="UER00139"/>
</dbReference>
<dbReference type="AlphaFoldDB" id="A0A0R1S610"/>
<evidence type="ECO:0000256" key="6">
    <source>
        <dbReference type="ARBA" id="ARBA00022741"/>
    </source>
</evidence>
<dbReference type="Gene3D" id="3.40.1190.20">
    <property type="match status" value="1"/>
</dbReference>
<dbReference type="GO" id="GO:0005524">
    <property type="term" value="F:ATP binding"/>
    <property type="evidence" value="ECO:0007669"/>
    <property type="project" value="UniProtKB-UniRule"/>
</dbReference>
<feature type="binding site" evidence="11">
    <location>
        <position position="190"/>
    </location>
    <ligand>
        <name>substrate</name>
    </ligand>
</feature>
<feature type="binding site" evidence="11">
    <location>
        <position position="41"/>
    </location>
    <ligand>
        <name>substrate</name>
    </ligand>
</feature>
<evidence type="ECO:0000256" key="10">
    <source>
        <dbReference type="ARBA" id="ARBA00022977"/>
    </source>
</evidence>
<gene>
    <name evidence="11" type="primary">thiM</name>
    <name evidence="12" type="ORF">FC69_GL000176</name>
</gene>
<name>A0A0R1S610_9LACO</name>
<comment type="cofactor">
    <cofactor evidence="2 11">
        <name>Mg(2+)</name>
        <dbReference type="ChEBI" id="CHEBI:18420"/>
    </cofactor>
</comment>
<evidence type="ECO:0000256" key="3">
    <source>
        <dbReference type="ARBA" id="ARBA00004868"/>
    </source>
</evidence>
<evidence type="ECO:0000256" key="9">
    <source>
        <dbReference type="ARBA" id="ARBA00022842"/>
    </source>
</evidence>
<dbReference type="EMBL" id="AZEX01000009">
    <property type="protein sequence ID" value="KRL61747.1"/>
    <property type="molecule type" value="Genomic_DNA"/>
</dbReference>
<dbReference type="Proteomes" id="UP000051264">
    <property type="component" value="Unassembled WGS sequence"/>
</dbReference>
<dbReference type="NCBIfam" id="NF006830">
    <property type="entry name" value="PRK09355.1"/>
    <property type="match status" value="1"/>
</dbReference>
<dbReference type="InterPro" id="IPR029056">
    <property type="entry name" value="Ribokinase-like"/>
</dbReference>
<dbReference type="HAMAP" id="MF_00228">
    <property type="entry name" value="Thz_kinase"/>
    <property type="match status" value="1"/>
</dbReference>
<keyword evidence="10 11" id="KW-0784">Thiamine biosynthesis</keyword>
<dbReference type="GO" id="GO:0009229">
    <property type="term" value="P:thiamine diphosphate biosynthetic process"/>
    <property type="evidence" value="ECO:0007669"/>
    <property type="project" value="UniProtKB-UniRule"/>
</dbReference>
<keyword evidence="6 11" id="KW-0547">Nucleotide-binding</keyword>
<dbReference type="STRING" id="1423747.FC69_GL000176"/>
<accession>A0A0R1S610</accession>
<comment type="similarity">
    <text evidence="11">Belongs to the Thz kinase family.</text>
</comment>
<keyword evidence="7 11" id="KW-0418">Kinase</keyword>
<dbReference type="PRINTS" id="PR01099">
    <property type="entry name" value="HYETHTZKNASE"/>
</dbReference>
<evidence type="ECO:0000256" key="2">
    <source>
        <dbReference type="ARBA" id="ARBA00001946"/>
    </source>
</evidence>
<evidence type="ECO:0000256" key="8">
    <source>
        <dbReference type="ARBA" id="ARBA00022840"/>
    </source>
</evidence>
<comment type="caution">
    <text evidence="12">The sequence shown here is derived from an EMBL/GenBank/DDBJ whole genome shotgun (WGS) entry which is preliminary data.</text>
</comment>
<keyword evidence="4 11" id="KW-0808">Transferase</keyword>
<evidence type="ECO:0000313" key="12">
    <source>
        <dbReference type="EMBL" id="KRL61747.1"/>
    </source>
</evidence>
<dbReference type="SUPFAM" id="SSF53613">
    <property type="entry name" value="Ribokinase-like"/>
    <property type="match status" value="1"/>
</dbReference>
<sequence length="266" mass="28044">MNQTLLNQLRHTNPIVANISNHVTVDQVANVQNVIGASPIMSSAPEEAADIVAIAQAITVNIGTLAQPQIDQMVTLLQAAYQMHKPVVLDPVAVGSLTYRQGVIDQLLALGTPDIIRGNAGEIAYFAGINWQANGIDAGSGQADIVDLAQQAARKLNTTILLTGPTDVVTDGQRTTQIFNGTPLFQTHVGSGDMLTGVCGAFVGMLPDDPYQAAVAAATTFAVTGQLVAEAMPQPLPGSFYPQLLDRLFTVTTEEISQKAQLKESN</sequence>
<evidence type="ECO:0000313" key="13">
    <source>
        <dbReference type="Proteomes" id="UP000051264"/>
    </source>
</evidence>
<dbReference type="Pfam" id="PF02110">
    <property type="entry name" value="HK"/>
    <property type="match status" value="1"/>
</dbReference>
<dbReference type="OrthoDB" id="9778146at2"/>
<dbReference type="EC" id="2.7.1.50" evidence="11"/>
<evidence type="ECO:0000256" key="5">
    <source>
        <dbReference type="ARBA" id="ARBA00022723"/>
    </source>
</evidence>
<organism evidence="12 13">
    <name type="scientific">Latilactobacillus fuchuensis DSM 14340 = JCM 11249</name>
    <dbReference type="NCBI Taxonomy" id="1423747"/>
    <lineage>
        <taxon>Bacteria</taxon>
        <taxon>Bacillati</taxon>
        <taxon>Bacillota</taxon>
        <taxon>Bacilli</taxon>
        <taxon>Lactobacillales</taxon>
        <taxon>Lactobacillaceae</taxon>
        <taxon>Latilactobacillus</taxon>
    </lineage>
</organism>
<dbReference type="eggNOG" id="COG2145">
    <property type="taxonomic scope" value="Bacteria"/>
</dbReference>
<evidence type="ECO:0000256" key="11">
    <source>
        <dbReference type="HAMAP-Rule" id="MF_00228"/>
    </source>
</evidence>
<keyword evidence="5 11" id="KW-0479">Metal-binding</keyword>
<dbReference type="GO" id="GO:0004417">
    <property type="term" value="F:hydroxyethylthiazole kinase activity"/>
    <property type="evidence" value="ECO:0007669"/>
    <property type="project" value="UniProtKB-UniRule"/>
</dbReference>